<gene>
    <name evidence="1" type="ORF">GCM10009550_49750</name>
</gene>
<dbReference type="SUPFAM" id="SSF58113">
    <property type="entry name" value="Apolipoprotein A-I"/>
    <property type="match status" value="1"/>
</dbReference>
<keyword evidence="2" id="KW-1185">Reference proteome</keyword>
<evidence type="ECO:0000313" key="1">
    <source>
        <dbReference type="EMBL" id="GAA0959660.1"/>
    </source>
</evidence>
<accession>A0ABP4C4W6</accession>
<protein>
    <recommendedName>
        <fullName evidence="3">Apolipoprotein A1/A4/E domain-containing protein</fullName>
    </recommendedName>
</protein>
<dbReference type="EMBL" id="BAAAHH010000022">
    <property type="protein sequence ID" value="GAA0959660.1"/>
    <property type="molecule type" value="Genomic_DNA"/>
</dbReference>
<dbReference type="RefSeq" id="WP_344243352.1">
    <property type="nucleotide sequence ID" value="NZ_BAAAHH010000022.1"/>
</dbReference>
<name>A0ABP4C4W6_9ACTN</name>
<sequence>METNHNFLQTGGQPVSDRMRELLARAAQDHVYESRSQGQVLDEIRQRLEGMEWLLREVRERELGGLAGQLDGVRGRMEELTGRPPEWAEGLAEHIEAVGERVRPVGELPALWADVGAVAENVDEGLSRLQALMDTTQHATQRMSEMTKWLEKLQGNMEAASVRFNRLDKSLAELGHRSEKLEHTITGITGRVERSLGELAERTDQGLAALGGRVEGLAGRLDGLDGRLDGLTGRIDGYDSRFDALGERVGQLPAALEIKEVHRRLADLAQRPAHDYEERFDELERQISTVTDPLIVELRSRPDRGEVEDTITKIVDAAHHDLARRLDETTRTVQEEVKRRVDGIQDDLMRRVDDAMEGVGKQVGSVREDLGKRFDGAHDDVARRFDDVRGDISKRFDDIHDDVAKRVENVFEEVIKRSEAVHDEVAKRSDAVHEEVTKRSEYVQTELGKRVDGVQEDVSKKVSAVHQDVLKRLATLEETMLALAEALLRPRRDGKE</sequence>
<evidence type="ECO:0008006" key="3">
    <source>
        <dbReference type="Google" id="ProtNLM"/>
    </source>
</evidence>
<reference evidence="2" key="1">
    <citation type="journal article" date="2019" name="Int. J. Syst. Evol. Microbiol.">
        <title>The Global Catalogue of Microorganisms (GCM) 10K type strain sequencing project: providing services to taxonomists for standard genome sequencing and annotation.</title>
        <authorList>
            <consortium name="The Broad Institute Genomics Platform"/>
            <consortium name="The Broad Institute Genome Sequencing Center for Infectious Disease"/>
            <person name="Wu L."/>
            <person name="Ma J."/>
        </authorList>
    </citation>
    <scope>NUCLEOTIDE SEQUENCE [LARGE SCALE GENOMIC DNA]</scope>
    <source>
        <strain evidence="2">JCM 10696</strain>
    </source>
</reference>
<proteinExistence type="predicted"/>
<comment type="caution">
    <text evidence="1">The sequence shown here is derived from an EMBL/GenBank/DDBJ whole genome shotgun (WGS) entry which is preliminary data.</text>
</comment>
<dbReference type="Gene3D" id="1.10.287.1490">
    <property type="match status" value="1"/>
</dbReference>
<organism evidence="1 2">
    <name type="scientific">Actinocorallia libanotica</name>
    <dbReference type="NCBI Taxonomy" id="46162"/>
    <lineage>
        <taxon>Bacteria</taxon>
        <taxon>Bacillati</taxon>
        <taxon>Actinomycetota</taxon>
        <taxon>Actinomycetes</taxon>
        <taxon>Streptosporangiales</taxon>
        <taxon>Thermomonosporaceae</taxon>
        <taxon>Actinocorallia</taxon>
    </lineage>
</organism>
<dbReference type="Gene3D" id="1.20.5.1230">
    <property type="entry name" value="Apolipoprotein A-I"/>
    <property type="match status" value="1"/>
</dbReference>
<evidence type="ECO:0000313" key="2">
    <source>
        <dbReference type="Proteomes" id="UP001500665"/>
    </source>
</evidence>
<dbReference type="Proteomes" id="UP001500665">
    <property type="component" value="Unassembled WGS sequence"/>
</dbReference>